<dbReference type="InterPro" id="IPR029903">
    <property type="entry name" value="RmlD-like-bd"/>
</dbReference>
<name>A0A1G7TFH4_9RHOB</name>
<evidence type="ECO:0000256" key="5">
    <source>
        <dbReference type="ARBA" id="ARBA00048200"/>
    </source>
</evidence>
<dbReference type="NCBIfam" id="TIGR01214">
    <property type="entry name" value="rmlD"/>
    <property type="match status" value="1"/>
</dbReference>
<dbReference type="EMBL" id="FNBP01000006">
    <property type="protein sequence ID" value="SDG33310.1"/>
    <property type="molecule type" value="Genomic_DNA"/>
</dbReference>
<protein>
    <recommendedName>
        <fullName evidence="4 6">dTDP-4-dehydrorhamnose reductase</fullName>
        <ecNumber evidence="3 6">1.1.1.133</ecNumber>
    </recommendedName>
</protein>
<dbReference type="InterPro" id="IPR036291">
    <property type="entry name" value="NAD(P)-bd_dom_sf"/>
</dbReference>
<dbReference type="PANTHER" id="PTHR10491">
    <property type="entry name" value="DTDP-4-DEHYDRORHAMNOSE REDUCTASE"/>
    <property type="match status" value="1"/>
</dbReference>
<comment type="function">
    <text evidence="6">Catalyzes the reduction of dTDP-6-deoxy-L-lyxo-4-hexulose to yield dTDP-L-rhamnose.</text>
</comment>
<evidence type="ECO:0000313" key="8">
    <source>
        <dbReference type="EMBL" id="SDG33310.1"/>
    </source>
</evidence>
<dbReference type="InterPro" id="IPR005913">
    <property type="entry name" value="dTDP_dehydrorham_reduct"/>
</dbReference>
<keyword evidence="6" id="KW-0521">NADP</keyword>
<dbReference type="EC" id="1.1.1.133" evidence="3 6"/>
<dbReference type="GO" id="GO:0008831">
    <property type="term" value="F:dTDP-4-dehydrorhamnose reductase activity"/>
    <property type="evidence" value="ECO:0007669"/>
    <property type="project" value="UniProtKB-EC"/>
</dbReference>
<dbReference type="RefSeq" id="WP_093742733.1">
    <property type="nucleotide sequence ID" value="NZ_FNBP01000006.1"/>
</dbReference>
<dbReference type="Proteomes" id="UP000199399">
    <property type="component" value="Unassembled WGS sequence"/>
</dbReference>
<evidence type="ECO:0000256" key="3">
    <source>
        <dbReference type="ARBA" id="ARBA00012929"/>
    </source>
</evidence>
<dbReference type="UniPathway" id="UPA00124"/>
<gene>
    <name evidence="8" type="ORF">SAMN04489759_106178</name>
</gene>
<reference evidence="9" key="1">
    <citation type="submission" date="2016-10" db="EMBL/GenBank/DDBJ databases">
        <authorList>
            <person name="Varghese N."/>
            <person name="Submissions S."/>
        </authorList>
    </citation>
    <scope>NUCLEOTIDE SEQUENCE [LARGE SCALE GENOMIC DNA]</scope>
    <source>
        <strain evidence="9">DSM 16477</strain>
    </source>
</reference>
<comment type="pathway">
    <text evidence="1 6">Carbohydrate biosynthesis; dTDP-L-rhamnose biosynthesis.</text>
</comment>
<dbReference type="Pfam" id="PF04321">
    <property type="entry name" value="RmlD_sub_bind"/>
    <property type="match status" value="1"/>
</dbReference>
<dbReference type="CDD" id="cd05254">
    <property type="entry name" value="dTDP_HR_like_SDR_e"/>
    <property type="match status" value="1"/>
</dbReference>
<evidence type="ECO:0000313" key="9">
    <source>
        <dbReference type="Proteomes" id="UP000199399"/>
    </source>
</evidence>
<comment type="similarity">
    <text evidence="2 6">Belongs to the dTDP-4-dehydrorhamnose reductase family.</text>
</comment>
<dbReference type="SUPFAM" id="SSF51735">
    <property type="entry name" value="NAD(P)-binding Rossmann-fold domains"/>
    <property type="match status" value="1"/>
</dbReference>
<dbReference type="OrthoDB" id="9803892at2"/>
<dbReference type="STRING" id="218672.SAMN04489759_106178"/>
<proteinExistence type="inferred from homology"/>
<comment type="catalytic activity">
    <reaction evidence="5 6">
        <text>dTDP-beta-L-rhamnose + NADP(+) = dTDP-4-dehydro-beta-L-rhamnose + NADPH + H(+)</text>
        <dbReference type="Rhea" id="RHEA:21796"/>
        <dbReference type="ChEBI" id="CHEBI:15378"/>
        <dbReference type="ChEBI" id="CHEBI:57510"/>
        <dbReference type="ChEBI" id="CHEBI:57783"/>
        <dbReference type="ChEBI" id="CHEBI:58349"/>
        <dbReference type="ChEBI" id="CHEBI:62830"/>
        <dbReference type="EC" id="1.1.1.133"/>
    </reaction>
</comment>
<dbReference type="GO" id="GO:0019305">
    <property type="term" value="P:dTDP-rhamnose biosynthetic process"/>
    <property type="evidence" value="ECO:0007669"/>
    <property type="project" value="UniProtKB-UniPathway"/>
</dbReference>
<dbReference type="Gene3D" id="3.40.50.720">
    <property type="entry name" value="NAD(P)-binding Rossmann-like Domain"/>
    <property type="match status" value="1"/>
</dbReference>
<comment type="cofactor">
    <cofactor evidence="6">
        <name>Mg(2+)</name>
        <dbReference type="ChEBI" id="CHEBI:18420"/>
    </cofactor>
    <text evidence="6">Binds 1 Mg(2+) ion per monomer.</text>
</comment>
<organism evidence="8 9">
    <name type="scientific">Sulfitobacter delicatus</name>
    <dbReference type="NCBI Taxonomy" id="218672"/>
    <lineage>
        <taxon>Bacteria</taxon>
        <taxon>Pseudomonadati</taxon>
        <taxon>Pseudomonadota</taxon>
        <taxon>Alphaproteobacteria</taxon>
        <taxon>Rhodobacterales</taxon>
        <taxon>Roseobacteraceae</taxon>
        <taxon>Sulfitobacter</taxon>
    </lineage>
</organism>
<evidence type="ECO:0000256" key="1">
    <source>
        <dbReference type="ARBA" id="ARBA00004781"/>
    </source>
</evidence>
<keyword evidence="6" id="KW-0560">Oxidoreductase</keyword>
<dbReference type="Gene3D" id="3.90.25.10">
    <property type="entry name" value="UDP-galactose 4-epimerase, domain 1"/>
    <property type="match status" value="1"/>
</dbReference>
<dbReference type="PANTHER" id="PTHR10491:SF4">
    <property type="entry name" value="METHIONINE ADENOSYLTRANSFERASE 2 SUBUNIT BETA"/>
    <property type="match status" value="1"/>
</dbReference>
<sequence length="280" mass="29297">MSMLVFGRSGQVGSALAKLAQGARFLGRDAADLANPSACAAAILEARPSVVINAAAYTAVDRAEEDEALAQTINGEAPGEMARACAELDIPFLHISTDYVFDGSGDRPWSATDPTAPVNAYGRSKAAGEAAVRAAGGRHAILRTSWVFSATGSNFVTTMLRLSESRDALNIVEDQIGGPTPALAIAEALLEMAGSMVRGRGGGTYHFAGAPATSWKGFAEAIFVAADRQVSVTGIPTKDYPTPAKRPLNSRLDCSALETDFGIRPPDWRAALDDVVKELT</sequence>
<accession>A0A1G7TFH4</accession>
<evidence type="ECO:0000256" key="6">
    <source>
        <dbReference type="RuleBase" id="RU364082"/>
    </source>
</evidence>
<dbReference type="AlphaFoldDB" id="A0A1G7TFH4"/>
<evidence type="ECO:0000256" key="2">
    <source>
        <dbReference type="ARBA" id="ARBA00010944"/>
    </source>
</evidence>
<feature type="domain" description="RmlD-like substrate binding" evidence="7">
    <location>
        <begin position="1"/>
        <end position="279"/>
    </location>
</feature>
<evidence type="ECO:0000256" key="4">
    <source>
        <dbReference type="ARBA" id="ARBA00017099"/>
    </source>
</evidence>
<keyword evidence="9" id="KW-1185">Reference proteome</keyword>
<evidence type="ECO:0000259" key="7">
    <source>
        <dbReference type="Pfam" id="PF04321"/>
    </source>
</evidence>